<evidence type="ECO:0000256" key="6">
    <source>
        <dbReference type="ARBA" id="ARBA00022692"/>
    </source>
</evidence>
<keyword evidence="6 10" id="KW-0812">Transmembrane</keyword>
<organism evidence="12">
    <name type="scientific">Artyfechinostomum sufrartyfex</name>
    <dbReference type="NCBI Taxonomy" id="408854"/>
    <lineage>
        <taxon>Eukaryota</taxon>
        <taxon>Metazoa</taxon>
        <taxon>Spiralia</taxon>
        <taxon>Lophotrochozoa</taxon>
        <taxon>Platyhelminthes</taxon>
        <taxon>Trematoda</taxon>
        <taxon>Digenea</taxon>
        <taxon>Plagiorchiida</taxon>
        <taxon>Echinostomata</taxon>
        <taxon>Echinostomatoidea</taxon>
        <taxon>Echinostomatidae</taxon>
        <taxon>Artyfechinostomum</taxon>
    </lineage>
</organism>
<reference evidence="12" key="1">
    <citation type="submission" date="2016-10" db="EMBL/GenBank/DDBJ databases">
        <title>Complete mitochondrial genome of Artyfechinostomum sufratyfex.</title>
        <authorList>
            <person name="Biswal D.K."/>
            <person name="Konhar R."/>
            <person name="Tandon V."/>
        </authorList>
    </citation>
    <scope>NUCLEOTIDE SEQUENCE</scope>
    <source>
        <strain evidence="12">Shillong</strain>
    </source>
</reference>
<comment type="subcellular location">
    <subcellularLocation>
        <location evidence="1">Cell membrane</location>
        <topology evidence="1">Multi-pass membrane protein</topology>
    </subcellularLocation>
    <subcellularLocation>
        <location evidence="10">Mitochondrion membrane</location>
        <topology evidence="10">Multi-pass membrane protein</topology>
    </subcellularLocation>
</comment>
<dbReference type="GO" id="GO:0005886">
    <property type="term" value="C:plasma membrane"/>
    <property type="evidence" value="ECO:0007669"/>
    <property type="project" value="UniProtKB-SubCell"/>
</dbReference>
<sequence>MSFKKFDWYSWGIVVGVGVSVLVIFVVLSHLGLWLLGSYSLEWGGLFVFDGVSFYLGVLSVFLSLSLVFSSGVMSSISLGMLGLSVISSILCYCCVNGLWFWIFYEMSILPLLFLLIAESPYSERFIASWYLLGYVVVSSLPMLLCILYVGGIEGSYNFQLWSSNFSLYGGFVVYGILSVMFITKIPLPPFHVWLPIVHAEASSPVSMCLSGYIMKLGLLGVCRFSYVLLSDYIFSSFYVVISLCFAVLFFFSAARELDGKRWLAFLSLAHIVVVSLCLNVCGFDSVLLSFLYCLGHGLSAGMTFMLLWMIYDVSGTRNWIVLKGSISSSLLLRCLSVVCVSSAASIPPTANFFSEVLILSESGVVSMMFVFMMGLYLFISGLVPLFLVGCLLSRHYSISFGCGHISGFVGGVCFLVGWCFMLFLVF</sequence>
<feature type="transmembrane region" description="Helical" evidence="10">
    <location>
        <begin position="264"/>
        <end position="284"/>
    </location>
</feature>
<dbReference type="InterPro" id="IPR003918">
    <property type="entry name" value="NADH_UbQ_OxRdtase"/>
</dbReference>
<dbReference type="EMBL" id="KY548763">
    <property type="protein sequence ID" value="ARH10828.1"/>
    <property type="molecule type" value="Genomic_DNA"/>
</dbReference>
<geneLocation type="mitochondrion" evidence="12"/>
<protein>
    <recommendedName>
        <fullName evidence="4 10">NADH-ubiquinone oxidoreductase chain 4</fullName>
        <ecNumber evidence="3 10">7.1.1.2</ecNumber>
    </recommendedName>
</protein>
<keyword evidence="7 10" id="KW-1133">Transmembrane helix</keyword>
<dbReference type="InterPro" id="IPR050586">
    <property type="entry name" value="CPA3_Na-H_Antiporter_D"/>
</dbReference>
<keyword evidence="10" id="KW-0249">Electron transport</keyword>
<dbReference type="GO" id="GO:0031966">
    <property type="term" value="C:mitochondrial membrane"/>
    <property type="evidence" value="ECO:0007669"/>
    <property type="project" value="UniProtKB-SubCell"/>
</dbReference>
<evidence type="ECO:0000256" key="4">
    <source>
        <dbReference type="ARBA" id="ARBA00021006"/>
    </source>
</evidence>
<dbReference type="GO" id="GO:0008137">
    <property type="term" value="F:NADH dehydrogenase (ubiquinone) activity"/>
    <property type="evidence" value="ECO:0007669"/>
    <property type="project" value="UniProtKB-UniRule"/>
</dbReference>
<comment type="function">
    <text evidence="10">Core subunit of the mitochondrial membrane respiratory chain NADH dehydrogenase (Complex I) which catalyzes electron transfer from NADH through the respiratory chain, using ubiquinone as an electron acceptor. Essential for the catalytic activity and assembly of complex I.</text>
</comment>
<evidence type="ECO:0000256" key="7">
    <source>
        <dbReference type="ARBA" id="ARBA00022989"/>
    </source>
</evidence>
<feature type="transmembrane region" description="Helical" evidence="10">
    <location>
        <begin position="12"/>
        <end position="37"/>
    </location>
</feature>
<evidence type="ECO:0000256" key="9">
    <source>
        <dbReference type="ARBA" id="ARBA00049551"/>
    </source>
</evidence>
<dbReference type="GO" id="GO:0042773">
    <property type="term" value="P:ATP synthesis coupled electron transport"/>
    <property type="evidence" value="ECO:0007669"/>
    <property type="project" value="InterPro"/>
</dbReference>
<feature type="transmembrane region" description="Helical" evidence="10">
    <location>
        <begin position="406"/>
        <end position="426"/>
    </location>
</feature>
<name>A0A1P8P0J7_9TREM</name>
<evidence type="ECO:0000256" key="8">
    <source>
        <dbReference type="ARBA" id="ARBA00023136"/>
    </source>
</evidence>
<evidence type="ECO:0000259" key="11">
    <source>
        <dbReference type="Pfam" id="PF00361"/>
    </source>
</evidence>
<feature type="transmembrane region" description="Helical" evidence="10">
    <location>
        <begin position="233"/>
        <end position="252"/>
    </location>
</feature>
<dbReference type="PANTHER" id="PTHR42703">
    <property type="entry name" value="NADH DEHYDROGENASE"/>
    <property type="match status" value="1"/>
</dbReference>
<evidence type="ECO:0000313" key="12">
    <source>
        <dbReference type="EMBL" id="APX55329.1"/>
    </source>
</evidence>
<feature type="transmembrane region" description="Helical" evidence="10">
    <location>
        <begin position="331"/>
        <end position="348"/>
    </location>
</feature>
<keyword evidence="10" id="KW-0813">Transport</keyword>
<keyword evidence="10 12" id="KW-0496">Mitochondrion</keyword>
<proteinExistence type="inferred from homology"/>
<comment type="catalytic activity">
    <reaction evidence="9 10">
        <text>a ubiquinone + NADH + 5 H(+)(in) = a ubiquinol + NAD(+) + 4 H(+)(out)</text>
        <dbReference type="Rhea" id="RHEA:29091"/>
        <dbReference type="Rhea" id="RHEA-COMP:9565"/>
        <dbReference type="Rhea" id="RHEA-COMP:9566"/>
        <dbReference type="ChEBI" id="CHEBI:15378"/>
        <dbReference type="ChEBI" id="CHEBI:16389"/>
        <dbReference type="ChEBI" id="CHEBI:17976"/>
        <dbReference type="ChEBI" id="CHEBI:57540"/>
        <dbReference type="ChEBI" id="CHEBI:57945"/>
        <dbReference type="EC" id="7.1.1.2"/>
    </reaction>
</comment>
<feature type="transmembrane region" description="Helical" evidence="10">
    <location>
        <begin position="166"/>
        <end position="184"/>
    </location>
</feature>
<keyword evidence="5" id="KW-1003">Cell membrane</keyword>
<keyword evidence="10" id="KW-0679">Respiratory chain</keyword>
<dbReference type="PRINTS" id="PR01437">
    <property type="entry name" value="NUOXDRDTASE4"/>
</dbReference>
<feature type="transmembrane region" description="Helical" evidence="10">
    <location>
        <begin position="72"/>
        <end position="93"/>
    </location>
</feature>
<dbReference type="InterPro" id="IPR001750">
    <property type="entry name" value="ND/Mrp_TM"/>
</dbReference>
<feature type="transmembrane region" description="Helical" evidence="10">
    <location>
        <begin position="368"/>
        <end position="394"/>
    </location>
</feature>
<dbReference type="EC" id="7.1.1.2" evidence="3 10"/>
<dbReference type="AlphaFoldDB" id="A0A1P8P0J7"/>
<feature type="transmembrane region" description="Helical" evidence="10">
    <location>
        <begin position="43"/>
        <end position="65"/>
    </location>
</feature>
<comment type="similarity">
    <text evidence="2 10">Belongs to the complex I subunit 4 family.</text>
</comment>
<evidence type="ECO:0000256" key="10">
    <source>
        <dbReference type="RuleBase" id="RU003297"/>
    </source>
</evidence>
<evidence type="ECO:0000256" key="5">
    <source>
        <dbReference type="ARBA" id="ARBA00022475"/>
    </source>
</evidence>
<feature type="domain" description="NADH:quinone oxidoreductase/Mrp antiporter transmembrane" evidence="11">
    <location>
        <begin position="99"/>
        <end position="376"/>
    </location>
</feature>
<evidence type="ECO:0000256" key="3">
    <source>
        <dbReference type="ARBA" id="ARBA00012944"/>
    </source>
</evidence>
<accession>A0A1P8P0J7</accession>
<evidence type="ECO:0000256" key="2">
    <source>
        <dbReference type="ARBA" id="ARBA00009025"/>
    </source>
</evidence>
<keyword evidence="10" id="KW-0830">Ubiquinone</keyword>
<dbReference type="Pfam" id="PF00361">
    <property type="entry name" value="Proton_antipo_M"/>
    <property type="match status" value="1"/>
</dbReference>
<gene>
    <name evidence="12" type="primary">nad4</name>
</gene>
<dbReference type="EMBL" id="KX943545">
    <property type="protein sequence ID" value="APX55329.1"/>
    <property type="molecule type" value="Genomic_DNA"/>
</dbReference>
<feature type="transmembrane region" description="Helical" evidence="10">
    <location>
        <begin position="290"/>
        <end position="311"/>
    </location>
</feature>
<evidence type="ECO:0000256" key="1">
    <source>
        <dbReference type="ARBA" id="ARBA00004651"/>
    </source>
</evidence>
<keyword evidence="10" id="KW-0520">NAD</keyword>
<dbReference type="PANTHER" id="PTHR42703:SF1">
    <property type="entry name" value="NA(+)_H(+) ANTIPORTER SUBUNIT D1"/>
    <property type="match status" value="1"/>
</dbReference>
<keyword evidence="8 10" id="KW-0472">Membrane</keyword>
<feature type="transmembrane region" description="Helical" evidence="10">
    <location>
        <begin position="130"/>
        <end position="151"/>
    </location>
</feature>